<keyword evidence="2" id="KW-1185">Reference proteome</keyword>
<dbReference type="Pfam" id="PF00805">
    <property type="entry name" value="Pentapeptide"/>
    <property type="match status" value="1"/>
</dbReference>
<accession>A0A934N3G2</accession>
<organism evidence="1 2">
    <name type="scientific">Candidatus Nephthysia bennettiae</name>
    <dbReference type="NCBI Taxonomy" id="3127016"/>
    <lineage>
        <taxon>Bacteria</taxon>
        <taxon>Bacillati</taxon>
        <taxon>Candidatus Dormiibacterota</taxon>
        <taxon>Candidatus Dormibacteria</taxon>
        <taxon>Candidatus Dormibacterales</taxon>
        <taxon>Candidatus Dormibacteraceae</taxon>
        <taxon>Candidatus Nephthysia</taxon>
    </lineage>
</organism>
<sequence>MRSAILSESDLTGVAFLNSNLHGARLDRAHMDRVSWQNVVCPDGGKSSGDPEGCRVS</sequence>
<dbReference type="RefSeq" id="WP_350341418.1">
    <property type="nucleotide sequence ID" value="NZ_JAEKNR010000142.1"/>
</dbReference>
<dbReference type="SUPFAM" id="SSF141571">
    <property type="entry name" value="Pentapeptide repeat-like"/>
    <property type="match status" value="1"/>
</dbReference>
<name>A0A934N3G2_9BACT</name>
<dbReference type="InterPro" id="IPR001646">
    <property type="entry name" value="5peptide_repeat"/>
</dbReference>
<dbReference type="EMBL" id="JAEKNR010000142">
    <property type="protein sequence ID" value="MBJ7599120.1"/>
    <property type="molecule type" value="Genomic_DNA"/>
</dbReference>
<gene>
    <name evidence="1" type="ORF">JF922_13715</name>
</gene>
<reference evidence="1" key="1">
    <citation type="submission" date="2020-10" db="EMBL/GenBank/DDBJ databases">
        <title>Ca. Dormibacterota MAGs.</title>
        <authorList>
            <person name="Montgomery K."/>
        </authorList>
    </citation>
    <scope>NUCLEOTIDE SEQUENCE [LARGE SCALE GENOMIC DNA]</scope>
    <source>
        <strain evidence="1">SC8812_S17_10</strain>
    </source>
</reference>
<dbReference type="Gene3D" id="2.160.20.80">
    <property type="entry name" value="E3 ubiquitin-protein ligase SopA"/>
    <property type="match status" value="1"/>
</dbReference>
<protein>
    <submittedName>
        <fullName evidence="1">Pentapeptide repeat-containing protein</fullName>
    </submittedName>
</protein>
<comment type="caution">
    <text evidence="1">The sequence shown here is derived from an EMBL/GenBank/DDBJ whole genome shotgun (WGS) entry which is preliminary data.</text>
</comment>
<dbReference type="Proteomes" id="UP000612893">
    <property type="component" value="Unassembled WGS sequence"/>
</dbReference>
<evidence type="ECO:0000313" key="1">
    <source>
        <dbReference type="EMBL" id="MBJ7599120.1"/>
    </source>
</evidence>
<evidence type="ECO:0000313" key="2">
    <source>
        <dbReference type="Proteomes" id="UP000612893"/>
    </source>
</evidence>
<proteinExistence type="predicted"/>
<dbReference type="AlphaFoldDB" id="A0A934N3G2"/>